<dbReference type="HOGENOM" id="CLU_1204769_0_0_1"/>
<feature type="region of interest" description="Disordered" evidence="1">
    <location>
        <begin position="36"/>
        <end position="56"/>
    </location>
</feature>
<feature type="compositionally biased region" description="Basic and acidic residues" evidence="1">
    <location>
        <begin position="145"/>
        <end position="155"/>
    </location>
</feature>
<protein>
    <submittedName>
        <fullName evidence="2">Uncharacterized protein</fullName>
    </submittedName>
</protein>
<dbReference type="AlphaFoldDB" id="A0A072NWS6"/>
<dbReference type="STRING" id="1182545.A0A072NWS6"/>
<reference evidence="2 3" key="1">
    <citation type="submission" date="2013-03" db="EMBL/GenBank/DDBJ databases">
        <title>The Genome Sequence of Exophiala aquamarina CBS 119918.</title>
        <authorList>
            <consortium name="The Broad Institute Genomics Platform"/>
            <person name="Cuomo C."/>
            <person name="de Hoog S."/>
            <person name="Gorbushina A."/>
            <person name="Walker B."/>
            <person name="Young S.K."/>
            <person name="Zeng Q."/>
            <person name="Gargeya S."/>
            <person name="Fitzgerald M."/>
            <person name="Haas B."/>
            <person name="Abouelleil A."/>
            <person name="Allen A.W."/>
            <person name="Alvarado L."/>
            <person name="Arachchi H.M."/>
            <person name="Berlin A.M."/>
            <person name="Chapman S.B."/>
            <person name="Gainer-Dewar J."/>
            <person name="Goldberg J."/>
            <person name="Griggs A."/>
            <person name="Gujja S."/>
            <person name="Hansen M."/>
            <person name="Howarth C."/>
            <person name="Imamovic A."/>
            <person name="Ireland A."/>
            <person name="Larimer J."/>
            <person name="McCowan C."/>
            <person name="Murphy C."/>
            <person name="Pearson M."/>
            <person name="Poon T.W."/>
            <person name="Priest M."/>
            <person name="Roberts A."/>
            <person name="Saif S."/>
            <person name="Shea T."/>
            <person name="Sisk P."/>
            <person name="Sykes S."/>
            <person name="Wortman J."/>
            <person name="Nusbaum C."/>
            <person name="Birren B."/>
        </authorList>
    </citation>
    <scope>NUCLEOTIDE SEQUENCE [LARGE SCALE GENOMIC DNA]</scope>
    <source>
        <strain evidence="2 3">CBS 119918</strain>
    </source>
</reference>
<proteinExistence type="predicted"/>
<feature type="region of interest" description="Disordered" evidence="1">
    <location>
        <begin position="130"/>
        <end position="155"/>
    </location>
</feature>
<keyword evidence="3" id="KW-1185">Reference proteome</keyword>
<dbReference type="GeneID" id="25286767"/>
<evidence type="ECO:0000256" key="1">
    <source>
        <dbReference type="SAM" id="MobiDB-lite"/>
    </source>
</evidence>
<dbReference type="RefSeq" id="XP_013254472.1">
    <property type="nucleotide sequence ID" value="XM_013399018.1"/>
</dbReference>
<dbReference type="Proteomes" id="UP000027920">
    <property type="component" value="Unassembled WGS sequence"/>
</dbReference>
<dbReference type="OrthoDB" id="4505928at2759"/>
<comment type="caution">
    <text evidence="2">The sequence shown here is derived from an EMBL/GenBank/DDBJ whole genome shotgun (WGS) entry which is preliminary data.</text>
</comment>
<dbReference type="VEuPathDB" id="FungiDB:A1O9_11871"/>
<gene>
    <name evidence="2" type="ORF">A1O9_11871</name>
</gene>
<organism evidence="2 3">
    <name type="scientific">Exophiala aquamarina CBS 119918</name>
    <dbReference type="NCBI Taxonomy" id="1182545"/>
    <lineage>
        <taxon>Eukaryota</taxon>
        <taxon>Fungi</taxon>
        <taxon>Dikarya</taxon>
        <taxon>Ascomycota</taxon>
        <taxon>Pezizomycotina</taxon>
        <taxon>Eurotiomycetes</taxon>
        <taxon>Chaetothyriomycetidae</taxon>
        <taxon>Chaetothyriales</taxon>
        <taxon>Herpotrichiellaceae</taxon>
        <taxon>Exophiala</taxon>
    </lineage>
</organism>
<evidence type="ECO:0000313" key="3">
    <source>
        <dbReference type="Proteomes" id="UP000027920"/>
    </source>
</evidence>
<dbReference type="EMBL" id="AMGV01000020">
    <property type="protein sequence ID" value="KEF51882.1"/>
    <property type="molecule type" value="Genomic_DNA"/>
</dbReference>
<evidence type="ECO:0000313" key="2">
    <source>
        <dbReference type="EMBL" id="KEF51882.1"/>
    </source>
</evidence>
<sequence>MNQRLIWILESQFGISRRQIDEYLWGSNFAPDIETRSPLPRMNSNRTSASPKRLPQTLMLPSDPERISQAKTRLDQVLEGLSVAGEESQIDGRVTPPPGSEPVSAVVCPEYAHCPQETLVMSEVSLPQYHSTPADETVPPDQQDNNDKYNPESSHHLHCIPENQSQYTHDLSGERMDACAGETSCEEAASIIVSLRGNNVQEEVWSELGCSAKQSCRVKTTSVFELLDKE</sequence>
<name>A0A072NWS6_9EURO</name>
<accession>A0A072NWS6</accession>